<feature type="region of interest" description="Disordered" evidence="1">
    <location>
        <begin position="51"/>
        <end position="77"/>
    </location>
</feature>
<dbReference type="AlphaFoldDB" id="A0A166GXL8"/>
<dbReference type="Proteomes" id="UP000076480">
    <property type="component" value="Unassembled WGS sequence"/>
</dbReference>
<organism evidence="2 3">
    <name type="scientific">Secundilactobacillus collinoides</name>
    <name type="common">Lactobacillus collinoides</name>
    <dbReference type="NCBI Taxonomy" id="33960"/>
    <lineage>
        <taxon>Bacteria</taxon>
        <taxon>Bacillati</taxon>
        <taxon>Bacillota</taxon>
        <taxon>Bacilli</taxon>
        <taxon>Lactobacillales</taxon>
        <taxon>Lactobacillaceae</taxon>
        <taxon>Secundilactobacillus</taxon>
    </lineage>
</organism>
<reference evidence="2 3" key="1">
    <citation type="submission" date="2015-02" db="EMBL/GenBank/DDBJ databases">
        <title>Draft genome sequence of Lactobacillus collinoides CUPV2371 isolated from a natural cider, the first genome sequence of a strain of this species.</title>
        <authorList>
            <person name="Puertas A.I."/>
            <person name="Spano G."/>
            <person name="Capozzi V."/>
            <person name="Lamontanara A."/>
            <person name="Orru L."/>
            <person name="Duenas M.T."/>
        </authorList>
    </citation>
    <scope>NUCLEOTIDE SEQUENCE [LARGE SCALE GENOMIC DNA]</scope>
    <source>
        <strain evidence="2 3">237</strain>
    </source>
</reference>
<evidence type="ECO:0000256" key="1">
    <source>
        <dbReference type="SAM" id="MobiDB-lite"/>
    </source>
</evidence>
<name>A0A166GXL8_SECCO</name>
<dbReference type="RefSeq" id="WP_054761325.1">
    <property type="nucleotide sequence ID" value="NZ_JYDC01000038.1"/>
</dbReference>
<sequence>MVQLEKRQSLNFKLPASTFPESLLPKLTDLLLSLPITIQFCSNDKRELGGCQPAEKEKGPRLSELNPSADINANERKYPPFKLNRNTIPLK</sequence>
<keyword evidence="3" id="KW-1185">Reference proteome</keyword>
<dbReference type="PATRIC" id="fig|33960.6.peg.1976"/>
<gene>
    <name evidence="2" type="ORF">TY91_07090</name>
</gene>
<feature type="compositionally biased region" description="Basic and acidic residues" evidence="1">
    <location>
        <begin position="51"/>
        <end position="61"/>
    </location>
</feature>
<protein>
    <submittedName>
        <fullName evidence="2">Uncharacterized protein</fullName>
    </submittedName>
</protein>
<dbReference type="EMBL" id="JYDC01000038">
    <property type="protein sequence ID" value="KZL41011.1"/>
    <property type="molecule type" value="Genomic_DNA"/>
</dbReference>
<accession>A0A166GXL8</accession>
<evidence type="ECO:0000313" key="2">
    <source>
        <dbReference type="EMBL" id="KZL41011.1"/>
    </source>
</evidence>
<comment type="caution">
    <text evidence="2">The sequence shown here is derived from an EMBL/GenBank/DDBJ whole genome shotgun (WGS) entry which is preliminary data.</text>
</comment>
<evidence type="ECO:0000313" key="3">
    <source>
        <dbReference type="Proteomes" id="UP000076480"/>
    </source>
</evidence>
<proteinExistence type="predicted"/>